<organism evidence="1 2">
    <name type="scientific">Pistacia atlantica</name>
    <dbReference type="NCBI Taxonomy" id="434234"/>
    <lineage>
        <taxon>Eukaryota</taxon>
        <taxon>Viridiplantae</taxon>
        <taxon>Streptophyta</taxon>
        <taxon>Embryophyta</taxon>
        <taxon>Tracheophyta</taxon>
        <taxon>Spermatophyta</taxon>
        <taxon>Magnoliopsida</taxon>
        <taxon>eudicotyledons</taxon>
        <taxon>Gunneridae</taxon>
        <taxon>Pentapetalae</taxon>
        <taxon>rosids</taxon>
        <taxon>malvids</taxon>
        <taxon>Sapindales</taxon>
        <taxon>Anacardiaceae</taxon>
        <taxon>Pistacia</taxon>
    </lineage>
</organism>
<keyword evidence="2" id="KW-1185">Reference proteome</keyword>
<gene>
    <name evidence="1" type="ORF">Patl1_21933</name>
</gene>
<name>A0ACC1BHN7_9ROSI</name>
<dbReference type="EMBL" id="CM047900">
    <property type="protein sequence ID" value="KAJ0098519.1"/>
    <property type="molecule type" value="Genomic_DNA"/>
</dbReference>
<evidence type="ECO:0000313" key="1">
    <source>
        <dbReference type="EMBL" id="KAJ0098519.1"/>
    </source>
</evidence>
<reference evidence="2" key="1">
    <citation type="journal article" date="2023" name="G3 (Bethesda)">
        <title>Genome assembly and association tests identify interacting loci associated with vigor, precocity, and sex in interspecific pistachio rootstocks.</title>
        <authorList>
            <person name="Palmer W."/>
            <person name="Jacygrad E."/>
            <person name="Sagayaradj S."/>
            <person name="Cavanaugh K."/>
            <person name="Han R."/>
            <person name="Bertier L."/>
            <person name="Beede B."/>
            <person name="Kafkas S."/>
            <person name="Golino D."/>
            <person name="Preece J."/>
            <person name="Michelmore R."/>
        </authorList>
    </citation>
    <scope>NUCLEOTIDE SEQUENCE [LARGE SCALE GENOMIC DNA]</scope>
</reference>
<comment type="caution">
    <text evidence="1">The sequence shown here is derived from an EMBL/GenBank/DDBJ whole genome shotgun (WGS) entry which is preliminary data.</text>
</comment>
<sequence>MFLFAFAGWKANPVEFDSVFNQSWHTISYGSPDIVPIFCGALPHSTWNTFMTMKTLQLSLLNRSNEDLKLKELLLQDNRVISLHLLGCDSNGHAHRLFSSIYLNNVKVVDHIAKLDEHAHNTPTPKEWGLNGIERVDFNQADIAPIMSTLLGLPCSVNSVGNLPLEYIKMNEVSSSNEDEFLVGKVKAHTATPPPLVKPPKTTPTPVSPHKSTPPPSVSPPKSTPPPLVSPPKATPPSPVSPPKTTPPPPVSPLKTTPPPPPVSPPKTIPPTVSLPLPPATTKKDCLPLCGERCKLHSRKNLCVRACVTCCDRCKCVPPGTYGNRELCGRCYTDMTTRNKKPKCP</sequence>
<accession>A0ACC1BHN7</accession>
<evidence type="ECO:0000313" key="2">
    <source>
        <dbReference type="Proteomes" id="UP001164250"/>
    </source>
</evidence>
<protein>
    <submittedName>
        <fullName evidence="1">Uncharacterized protein</fullName>
    </submittedName>
</protein>
<dbReference type="Proteomes" id="UP001164250">
    <property type="component" value="Chromosome 4"/>
</dbReference>
<proteinExistence type="predicted"/>